<accession>A0A5J5CYU5</accession>
<keyword evidence="3" id="KW-1185">Reference proteome</keyword>
<dbReference type="Proteomes" id="UP000327493">
    <property type="component" value="Chromosome 15"/>
</dbReference>
<evidence type="ECO:0000313" key="3">
    <source>
        <dbReference type="Proteomes" id="UP000327493"/>
    </source>
</evidence>
<sequence>MQLQHGTLCGVTDQLHTSSRARINTSPSSGDVGHFTLQACPTTVCIRSWSPVSPAEGNRPASDEDETNESDKTSLTTGREGDRIGRSPVGGQDLRSSVETDAWTKTNVLLQDKQREERMRGRKEGGEVKREADN</sequence>
<evidence type="ECO:0000256" key="1">
    <source>
        <dbReference type="SAM" id="MobiDB-lite"/>
    </source>
</evidence>
<evidence type="ECO:0000313" key="2">
    <source>
        <dbReference type="EMBL" id="KAA8585475.1"/>
    </source>
</evidence>
<name>A0A5J5CYU5_9PERO</name>
<protein>
    <submittedName>
        <fullName evidence="2">Uncharacterized protein</fullName>
    </submittedName>
</protein>
<dbReference type="AlphaFoldDB" id="A0A5J5CYU5"/>
<gene>
    <name evidence="2" type="ORF">FQN60_004169</name>
</gene>
<feature type="compositionally biased region" description="Basic and acidic residues" evidence="1">
    <location>
        <begin position="112"/>
        <end position="134"/>
    </location>
</feature>
<feature type="compositionally biased region" description="Polar residues" evidence="1">
    <location>
        <begin position="94"/>
        <end position="109"/>
    </location>
</feature>
<comment type="caution">
    <text evidence="2">The sequence shown here is derived from an EMBL/GenBank/DDBJ whole genome shotgun (WGS) entry which is preliminary data.</text>
</comment>
<proteinExistence type="predicted"/>
<feature type="region of interest" description="Disordered" evidence="1">
    <location>
        <begin position="49"/>
        <end position="134"/>
    </location>
</feature>
<organism evidence="2 3">
    <name type="scientific">Etheostoma spectabile</name>
    <name type="common">orangethroat darter</name>
    <dbReference type="NCBI Taxonomy" id="54343"/>
    <lineage>
        <taxon>Eukaryota</taxon>
        <taxon>Metazoa</taxon>
        <taxon>Chordata</taxon>
        <taxon>Craniata</taxon>
        <taxon>Vertebrata</taxon>
        <taxon>Euteleostomi</taxon>
        <taxon>Actinopterygii</taxon>
        <taxon>Neopterygii</taxon>
        <taxon>Teleostei</taxon>
        <taxon>Neoteleostei</taxon>
        <taxon>Acanthomorphata</taxon>
        <taxon>Eupercaria</taxon>
        <taxon>Perciformes</taxon>
        <taxon>Percoidei</taxon>
        <taxon>Percidae</taxon>
        <taxon>Etheostomatinae</taxon>
        <taxon>Etheostoma</taxon>
    </lineage>
</organism>
<reference evidence="2 3" key="1">
    <citation type="submission" date="2019-08" db="EMBL/GenBank/DDBJ databases">
        <title>A chromosome-level genome assembly, high-density linkage maps, and genome scans reveal the genomic architecture of hybrid incompatibilities underlying speciation via character displacement in darters (Percidae: Etheostominae).</title>
        <authorList>
            <person name="Moran R.L."/>
            <person name="Catchen J.M."/>
            <person name="Fuller R.C."/>
        </authorList>
    </citation>
    <scope>NUCLEOTIDE SEQUENCE [LARGE SCALE GENOMIC DNA]</scope>
    <source>
        <strain evidence="2">EspeVRDwgs_2016</strain>
        <tissue evidence="2">Muscle</tissue>
    </source>
</reference>
<dbReference type="EMBL" id="VOFY01000015">
    <property type="protein sequence ID" value="KAA8585475.1"/>
    <property type="molecule type" value="Genomic_DNA"/>
</dbReference>